<dbReference type="Pfam" id="PF07653">
    <property type="entry name" value="SH3_2"/>
    <property type="match status" value="1"/>
</dbReference>
<gene>
    <name evidence="8" type="ORF">TDIB3V08_LOCUS10613</name>
</gene>
<dbReference type="GO" id="GO:0005737">
    <property type="term" value="C:cytoplasm"/>
    <property type="evidence" value="ECO:0007669"/>
    <property type="project" value="InterPro"/>
</dbReference>
<dbReference type="SUPFAM" id="SSF50044">
    <property type="entry name" value="SH3-domain"/>
    <property type="match status" value="1"/>
</dbReference>
<dbReference type="PROSITE" id="PS51021">
    <property type="entry name" value="BAR"/>
    <property type="match status" value="1"/>
</dbReference>
<dbReference type="InterPro" id="IPR027267">
    <property type="entry name" value="AH/BAR_dom_sf"/>
</dbReference>
<feature type="domain" description="SH3" evidence="6">
    <location>
        <begin position="292"/>
        <end position="356"/>
    </location>
</feature>
<evidence type="ECO:0000259" key="7">
    <source>
        <dbReference type="PROSITE" id="PS51021"/>
    </source>
</evidence>
<feature type="region of interest" description="Disordered" evidence="5">
    <location>
        <begin position="229"/>
        <end position="259"/>
    </location>
</feature>
<dbReference type="Gene3D" id="2.30.30.40">
    <property type="entry name" value="SH3 Domains"/>
    <property type="match status" value="1"/>
</dbReference>
<dbReference type="InterPro" id="IPR004148">
    <property type="entry name" value="BAR_dom"/>
</dbReference>
<keyword evidence="1 3" id="KW-0728">SH3 domain</keyword>
<organism evidence="8">
    <name type="scientific">Timema douglasi</name>
    <name type="common">Walking stick</name>
    <dbReference type="NCBI Taxonomy" id="61478"/>
    <lineage>
        <taxon>Eukaryota</taxon>
        <taxon>Metazoa</taxon>
        <taxon>Ecdysozoa</taxon>
        <taxon>Arthropoda</taxon>
        <taxon>Hexapoda</taxon>
        <taxon>Insecta</taxon>
        <taxon>Pterygota</taxon>
        <taxon>Neoptera</taxon>
        <taxon>Polyneoptera</taxon>
        <taxon>Phasmatodea</taxon>
        <taxon>Timematodea</taxon>
        <taxon>Timematoidea</taxon>
        <taxon>Timematidae</taxon>
        <taxon>Timema</taxon>
    </lineage>
</organism>
<keyword evidence="4" id="KW-0175">Coiled coil</keyword>
<feature type="compositionally biased region" description="Polar residues" evidence="5">
    <location>
        <begin position="238"/>
        <end position="259"/>
    </location>
</feature>
<protein>
    <recommendedName>
        <fullName evidence="9">SH3 domain-containing protein</fullName>
    </recommendedName>
</protein>
<keyword evidence="2" id="KW-0344">Guanine-nucleotide releasing factor</keyword>
<dbReference type="SUPFAM" id="SSF103657">
    <property type="entry name" value="BAR/IMD domain-like"/>
    <property type="match status" value="1"/>
</dbReference>
<evidence type="ECO:0000256" key="5">
    <source>
        <dbReference type="SAM" id="MobiDB-lite"/>
    </source>
</evidence>
<dbReference type="PROSITE" id="PS50002">
    <property type="entry name" value="SH3"/>
    <property type="match status" value="1"/>
</dbReference>
<evidence type="ECO:0000256" key="2">
    <source>
        <dbReference type="ARBA" id="ARBA00022658"/>
    </source>
</evidence>
<evidence type="ECO:0000256" key="3">
    <source>
        <dbReference type="PROSITE-ProRule" id="PRU00192"/>
    </source>
</evidence>
<dbReference type="InterPro" id="IPR001452">
    <property type="entry name" value="SH3_domain"/>
</dbReference>
<dbReference type="AlphaFoldDB" id="A0A7R8VTQ1"/>
<evidence type="ECO:0008006" key="9">
    <source>
        <dbReference type="Google" id="ProtNLM"/>
    </source>
</evidence>
<dbReference type="PANTHER" id="PTHR22834:SF20">
    <property type="entry name" value="SH3 DOMAIN-CONTAINING PROTEIN"/>
    <property type="match status" value="1"/>
</dbReference>
<dbReference type="EMBL" id="OA572401">
    <property type="protein sequence ID" value="CAD7204455.1"/>
    <property type="molecule type" value="Genomic_DNA"/>
</dbReference>
<dbReference type="SMART" id="SM00326">
    <property type="entry name" value="SH3"/>
    <property type="match status" value="1"/>
</dbReference>
<name>A0A7R8VTQ1_TIMDO</name>
<dbReference type="GO" id="GO:0005085">
    <property type="term" value="F:guanyl-nucleotide exchange factor activity"/>
    <property type="evidence" value="ECO:0007669"/>
    <property type="project" value="UniProtKB-KW"/>
</dbReference>
<accession>A0A7R8VTQ1</accession>
<feature type="coiled-coil region" evidence="4">
    <location>
        <begin position="122"/>
        <end position="166"/>
    </location>
</feature>
<feature type="domain" description="BAR" evidence="7">
    <location>
        <begin position="1"/>
        <end position="142"/>
    </location>
</feature>
<dbReference type="InterPro" id="IPR051492">
    <property type="entry name" value="Dynamin-Rho_GEF"/>
</dbReference>
<dbReference type="Pfam" id="PF03114">
    <property type="entry name" value="BAR"/>
    <property type="match status" value="1"/>
</dbReference>
<dbReference type="InterPro" id="IPR036028">
    <property type="entry name" value="SH3-like_dom_sf"/>
</dbReference>
<proteinExistence type="predicted"/>
<dbReference type="Gene3D" id="1.20.1270.60">
    <property type="entry name" value="Arfaptin homology (AH) domain/BAR domain"/>
    <property type="match status" value="1"/>
</dbReference>
<reference evidence="8" key="1">
    <citation type="submission" date="2020-11" db="EMBL/GenBank/DDBJ databases">
        <authorList>
            <person name="Tran Van P."/>
        </authorList>
    </citation>
    <scope>NUCLEOTIDE SEQUENCE</scope>
</reference>
<dbReference type="PANTHER" id="PTHR22834">
    <property type="entry name" value="NUCLEAR FUSION PROTEIN FUS2"/>
    <property type="match status" value="1"/>
</dbReference>
<evidence type="ECO:0000256" key="4">
    <source>
        <dbReference type="SAM" id="Coils"/>
    </source>
</evidence>
<evidence type="ECO:0000313" key="8">
    <source>
        <dbReference type="EMBL" id="CAD7204455.1"/>
    </source>
</evidence>
<evidence type="ECO:0000259" key="6">
    <source>
        <dbReference type="PROSITE" id="PS50002"/>
    </source>
</evidence>
<evidence type="ECO:0000256" key="1">
    <source>
        <dbReference type="ARBA" id="ARBA00022443"/>
    </source>
</evidence>
<sequence length="356" mass="40585">MGTKDLDFDEQEKSSVERRVMDPLNTLLAYFDGPEKLVQKRNDKLLDYDGYCARADKLKDNRQFQEELAISKSNYEALNWQLLEELPILTTLACELFVECMAAFVTSRRLLSGKITKQYLTLMEVAKKVMQKENLLEKQESEAKEVQSYKSLMAEANERINKAMKLNDRKGLQIAQTTPNAPGKKLEEQTQGFLPIFCLMPEIDTQPTETQPCISSLHETKLSIPTVLVPQHQHHSRPSSLSALELSPNSNETSPVQRVSGQLPSYEEVVLADISEDSKEDDSNHIYEEIPDNVEYFYALYNFVGNGEYMLTVKAGQVVKVLHKEDFEGNPEWWLVENHVGSKGYVPANYLSKYTS</sequence>